<proteinExistence type="predicted"/>
<evidence type="ECO:0000313" key="1">
    <source>
        <dbReference type="EMBL" id="KIH58035.1"/>
    </source>
</evidence>
<evidence type="ECO:0000313" key="2">
    <source>
        <dbReference type="Proteomes" id="UP000054047"/>
    </source>
</evidence>
<protein>
    <submittedName>
        <fullName evidence="1">Uncharacterized protein</fullName>
    </submittedName>
</protein>
<organism evidence="1 2">
    <name type="scientific">Ancylostoma duodenale</name>
    <dbReference type="NCBI Taxonomy" id="51022"/>
    <lineage>
        <taxon>Eukaryota</taxon>
        <taxon>Metazoa</taxon>
        <taxon>Ecdysozoa</taxon>
        <taxon>Nematoda</taxon>
        <taxon>Chromadorea</taxon>
        <taxon>Rhabditida</taxon>
        <taxon>Rhabditina</taxon>
        <taxon>Rhabditomorpha</taxon>
        <taxon>Strongyloidea</taxon>
        <taxon>Ancylostomatidae</taxon>
        <taxon>Ancylostomatinae</taxon>
        <taxon>Ancylostoma</taxon>
    </lineage>
</organism>
<dbReference type="Proteomes" id="UP000054047">
    <property type="component" value="Unassembled WGS sequence"/>
</dbReference>
<sequence length="65" mass="7267">MQARKIRYDVIGLTETNRHRPLNATFDTGEDLLLRTCDSRGVGGVDVLVTTNVVMNINSFEQLTT</sequence>
<accession>A0A0C2GAL2</accession>
<keyword evidence="2" id="KW-1185">Reference proteome</keyword>
<gene>
    <name evidence="1" type="ORF">ANCDUO_11766</name>
</gene>
<dbReference type="AlphaFoldDB" id="A0A0C2GAL2"/>
<dbReference type="EMBL" id="KN733608">
    <property type="protein sequence ID" value="KIH58035.1"/>
    <property type="molecule type" value="Genomic_DNA"/>
</dbReference>
<reference evidence="1 2" key="1">
    <citation type="submission" date="2013-12" db="EMBL/GenBank/DDBJ databases">
        <title>Draft genome of the parsitic nematode Ancylostoma duodenale.</title>
        <authorList>
            <person name="Mitreva M."/>
        </authorList>
    </citation>
    <scope>NUCLEOTIDE SEQUENCE [LARGE SCALE GENOMIC DNA]</scope>
    <source>
        <strain evidence="1 2">Zhejiang</strain>
    </source>
</reference>
<name>A0A0C2GAL2_9BILA</name>